<sequence>MSNKIFYSLVAVFIIASSFFWIYMFQGKSFALPFSETETVNAEGISLTMYHSPTCGCCVKWAEYLEEHGVEVTMEETMNVYGTKRDHGVPNQLSSCHTAVVDGYVIEGHVPVEDIVRLLDERPDAIGLSVPGMPINSPGMDMPSDEEYQTVLFDSENISVYNTHN</sequence>
<proteinExistence type="predicted"/>
<keyword evidence="1" id="KW-1133">Transmembrane helix</keyword>
<dbReference type="Pfam" id="PF04214">
    <property type="entry name" value="DUF411"/>
    <property type="match status" value="1"/>
</dbReference>
<feature type="transmembrane region" description="Helical" evidence="1">
    <location>
        <begin position="6"/>
        <end position="25"/>
    </location>
</feature>
<keyword evidence="1" id="KW-0812">Transmembrane</keyword>
<evidence type="ECO:0000313" key="3">
    <source>
        <dbReference type="Proteomes" id="UP001165366"/>
    </source>
</evidence>
<accession>A0ABS9K7Z3</accession>
<protein>
    <submittedName>
        <fullName evidence="2">DUF411 domain-containing protein</fullName>
    </submittedName>
</protein>
<dbReference type="InterPro" id="IPR036249">
    <property type="entry name" value="Thioredoxin-like_sf"/>
</dbReference>
<name>A0ABS9K7Z3_9BACT</name>
<dbReference type="SUPFAM" id="SSF52833">
    <property type="entry name" value="Thioredoxin-like"/>
    <property type="match status" value="1"/>
</dbReference>
<dbReference type="Proteomes" id="UP001165366">
    <property type="component" value="Unassembled WGS sequence"/>
</dbReference>
<evidence type="ECO:0000256" key="1">
    <source>
        <dbReference type="SAM" id="Phobius"/>
    </source>
</evidence>
<reference evidence="2" key="2">
    <citation type="submission" date="2024-05" db="EMBL/GenBank/DDBJ databases">
        <title>Rhodohalobacter halophilus gen. nov., sp. nov., a moderately halophilic member of the family Balneolaceae.</title>
        <authorList>
            <person name="Xia J."/>
        </authorList>
    </citation>
    <scope>NUCLEOTIDE SEQUENCE</scope>
    <source>
        <strain evidence="2">WB101</strain>
    </source>
</reference>
<dbReference type="EMBL" id="JAKLWS010000001">
    <property type="protein sequence ID" value="MCG2586980.1"/>
    <property type="molecule type" value="Genomic_DNA"/>
</dbReference>
<keyword evidence="3" id="KW-1185">Reference proteome</keyword>
<keyword evidence="1" id="KW-0472">Membrane</keyword>
<gene>
    <name evidence="2" type="ORF">L6773_00280</name>
</gene>
<organism evidence="2 3">
    <name type="scientific">Rhodohalobacter sulfatireducens</name>
    <dbReference type="NCBI Taxonomy" id="2911366"/>
    <lineage>
        <taxon>Bacteria</taxon>
        <taxon>Pseudomonadati</taxon>
        <taxon>Balneolota</taxon>
        <taxon>Balneolia</taxon>
        <taxon>Balneolales</taxon>
        <taxon>Balneolaceae</taxon>
        <taxon>Rhodohalobacter</taxon>
    </lineage>
</organism>
<comment type="caution">
    <text evidence="2">The sequence shown here is derived from an EMBL/GenBank/DDBJ whole genome shotgun (WGS) entry which is preliminary data.</text>
</comment>
<evidence type="ECO:0000313" key="2">
    <source>
        <dbReference type="EMBL" id="MCG2586980.1"/>
    </source>
</evidence>
<dbReference type="RefSeq" id="WP_237851830.1">
    <property type="nucleotide sequence ID" value="NZ_JAKLWS010000001.1"/>
</dbReference>
<dbReference type="InterPro" id="IPR007332">
    <property type="entry name" value="DUF411"/>
</dbReference>
<reference evidence="2" key="1">
    <citation type="submission" date="2022-01" db="EMBL/GenBank/DDBJ databases">
        <authorList>
            <person name="Wang Y."/>
        </authorList>
    </citation>
    <scope>NUCLEOTIDE SEQUENCE</scope>
    <source>
        <strain evidence="2">WB101</strain>
    </source>
</reference>